<evidence type="ECO:0000256" key="4">
    <source>
        <dbReference type="ARBA" id="ARBA00008819"/>
    </source>
</evidence>
<dbReference type="GO" id="GO:0006096">
    <property type="term" value="P:glycolytic process"/>
    <property type="evidence" value="ECO:0007669"/>
    <property type="project" value="UniProtKB-UniRule"/>
</dbReference>
<reference evidence="16 17" key="1">
    <citation type="submission" date="2014-08" db="EMBL/GenBank/DDBJ databases">
        <authorList>
            <person name="Hassan Y.I."/>
            <person name="Lepp D."/>
            <person name="Zhou T."/>
        </authorList>
    </citation>
    <scope>NUCLEOTIDE SEQUENCE [LARGE SCALE GENOMIC DNA]</scope>
    <source>
        <strain evidence="16 17">IFO13584</strain>
    </source>
</reference>
<evidence type="ECO:0000256" key="10">
    <source>
        <dbReference type="NCBIfam" id="TIGR01307"/>
    </source>
</evidence>
<evidence type="ECO:0000256" key="2">
    <source>
        <dbReference type="ARBA" id="ARBA00002315"/>
    </source>
</evidence>
<feature type="binding site" evidence="9 12">
    <location>
        <begin position="247"/>
        <end position="250"/>
    </location>
    <ligand>
        <name>substrate</name>
    </ligand>
</feature>
<comment type="catalytic activity">
    <reaction evidence="1 9">
        <text>(2R)-2-phosphoglycerate = (2R)-3-phosphoglycerate</text>
        <dbReference type="Rhea" id="RHEA:15901"/>
        <dbReference type="ChEBI" id="CHEBI:58272"/>
        <dbReference type="ChEBI" id="CHEBI:58289"/>
        <dbReference type="EC" id="5.4.2.12"/>
    </reaction>
</comment>
<keyword evidence="7 9" id="KW-0464">Manganese</keyword>
<feature type="active site" description="Phosphoserine intermediate" evidence="9 11">
    <location>
        <position position="56"/>
    </location>
</feature>
<dbReference type="InterPro" id="IPR005995">
    <property type="entry name" value="Pgm_bpd_ind"/>
</dbReference>
<evidence type="ECO:0000256" key="5">
    <source>
        <dbReference type="ARBA" id="ARBA00022723"/>
    </source>
</evidence>
<comment type="similarity">
    <text evidence="4 9">Belongs to the BPG-independent phosphoglycerate mutase family.</text>
</comment>
<feature type="binding site" evidence="9 12">
    <location>
        <begin position="146"/>
        <end position="147"/>
    </location>
    <ligand>
        <name>substrate</name>
    </ligand>
</feature>
<feature type="binding site" evidence="9 12">
    <location>
        <position position="176"/>
    </location>
    <ligand>
        <name>substrate</name>
    </ligand>
</feature>
<dbReference type="Proteomes" id="UP000028981">
    <property type="component" value="Unassembled WGS sequence"/>
</dbReference>
<dbReference type="Pfam" id="PF01676">
    <property type="entry name" value="Metalloenzyme"/>
    <property type="match status" value="1"/>
</dbReference>
<gene>
    <name evidence="9" type="primary">gpmI</name>
    <name evidence="16" type="ORF">JP75_21125</name>
</gene>
<dbReference type="EMBL" id="JQGC01000026">
    <property type="protein sequence ID" value="KFL29457.1"/>
    <property type="molecule type" value="Genomic_DNA"/>
</dbReference>
<evidence type="ECO:0000313" key="16">
    <source>
        <dbReference type="EMBL" id="KFL29457.1"/>
    </source>
</evidence>
<feature type="binding site" evidence="9 12">
    <location>
        <position position="322"/>
    </location>
    <ligand>
        <name>substrate</name>
    </ligand>
</feature>
<keyword evidence="8 9" id="KW-0413">Isomerase</keyword>
<dbReference type="Gene3D" id="3.40.720.10">
    <property type="entry name" value="Alkaline Phosphatase, subunit A"/>
    <property type="match status" value="1"/>
</dbReference>
<dbReference type="CDD" id="cd16010">
    <property type="entry name" value="iPGM"/>
    <property type="match status" value="1"/>
</dbReference>
<dbReference type="InterPro" id="IPR011258">
    <property type="entry name" value="BPG-indep_PGM_N"/>
</dbReference>
<dbReference type="GO" id="GO:0006007">
    <property type="term" value="P:glucose catabolic process"/>
    <property type="evidence" value="ECO:0007669"/>
    <property type="project" value="InterPro"/>
</dbReference>
<comment type="function">
    <text evidence="2 9">Catalyzes the interconversion of 2-phosphoglycerate and 3-phosphoglycerate.</text>
</comment>
<dbReference type="GO" id="GO:0030145">
    <property type="term" value="F:manganese ion binding"/>
    <property type="evidence" value="ECO:0007669"/>
    <property type="project" value="UniProtKB-UniRule"/>
</dbReference>
<dbReference type="HAMAP" id="MF_01038">
    <property type="entry name" value="GpmI"/>
    <property type="match status" value="1"/>
</dbReference>
<comment type="caution">
    <text evidence="16">The sequence shown here is derived from an EMBL/GenBank/DDBJ whole genome shotgun (WGS) entry which is preliminary data.</text>
</comment>
<dbReference type="FunFam" id="3.40.1450.10:FF:000002">
    <property type="entry name" value="2,3-bisphosphoglycerate-independent phosphoglycerate mutase"/>
    <property type="match status" value="1"/>
</dbReference>
<feature type="domain" description="BPG-independent PGAM N-terminal" evidence="15">
    <location>
        <begin position="76"/>
        <end position="283"/>
    </location>
</feature>
<dbReference type="UniPathway" id="UPA00109">
    <property type="reaction ID" value="UER00186"/>
</dbReference>
<dbReference type="EC" id="5.4.2.12" evidence="9 10"/>
<dbReference type="Gene3D" id="3.40.1450.10">
    <property type="entry name" value="BPG-independent phosphoglycerate mutase, domain B"/>
    <property type="match status" value="1"/>
</dbReference>
<evidence type="ECO:0000256" key="12">
    <source>
        <dbReference type="PIRSR" id="PIRSR001492-2"/>
    </source>
</evidence>
<organism evidence="16 17">
    <name type="scientific">Devosia riboflavina</name>
    <dbReference type="NCBI Taxonomy" id="46914"/>
    <lineage>
        <taxon>Bacteria</taxon>
        <taxon>Pseudomonadati</taxon>
        <taxon>Pseudomonadota</taxon>
        <taxon>Alphaproteobacteria</taxon>
        <taxon>Hyphomicrobiales</taxon>
        <taxon>Devosiaceae</taxon>
        <taxon>Devosia</taxon>
    </lineage>
</organism>
<dbReference type="SUPFAM" id="SSF64158">
    <property type="entry name" value="2,3-Bisphosphoglycerate-independent phosphoglycerate mutase, substrate-binding domain"/>
    <property type="match status" value="1"/>
</dbReference>
<evidence type="ECO:0000256" key="1">
    <source>
        <dbReference type="ARBA" id="ARBA00000370"/>
    </source>
</evidence>
<protein>
    <recommendedName>
        <fullName evidence="9 10">2,3-bisphosphoglycerate-independent phosphoglycerate mutase</fullName>
        <shortName evidence="9">BPG-independent PGAM</shortName>
        <shortName evidence="9">Phosphoglyceromutase</shortName>
        <shortName evidence="9">iPGM</shortName>
        <ecNumber evidence="9 10">5.4.2.12</ecNumber>
    </recommendedName>
</protein>
<dbReference type="AlphaFoldDB" id="A0A087LXV4"/>
<dbReference type="NCBIfam" id="TIGR01307">
    <property type="entry name" value="pgm_bpd_ind"/>
    <property type="match status" value="1"/>
</dbReference>
<keyword evidence="5 9" id="KW-0479">Metal-binding</keyword>
<feature type="binding site" evidence="9 12">
    <location>
        <position position="182"/>
    </location>
    <ligand>
        <name>substrate</name>
    </ligand>
</feature>
<dbReference type="PANTHER" id="PTHR31637:SF0">
    <property type="entry name" value="2,3-BISPHOSPHOGLYCERATE-INDEPENDENT PHOSPHOGLYCERATE MUTASE"/>
    <property type="match status" value="1"/>
</dbReference>
<comment type="cofactor">
    <cofactor evidence="9">
        <name>Mn(2+)</name>
        <dbReference type="ChEBI" id="CHEBI:29035"/>
    </cofactor>
    <text evidence="9">Binds 2 manganese ions per subunit.</text>
</comment>
<evidence type="ECO:0000313" key="17">
    <source>
        <dbReference type="Proteomes" id="UP000028981"/>
    </source>
</evidence>
<dbReference type="GO" id="GO:0004619">
    <property type="term" value="F:phosphoglycerate mutase activity"/>
    <property type="evidence" value="ECO:0007669"/>
    <property type="project" value="UniProtKB-UniRule"/>
</dbReference>
<name>A0A087LXV4_9HYPH</name>
<evidence type="ECO:0000256" key="7">
    <source>
        <dbReference type="ARBA" id="ARBA00023211"/>
    </source>
</evidence>
<evidence type="ECO:0000256" key="9">
    <source>
        <dbReference type="HAMAP-Rule" id="MF_01038"/>
    </source>
</evidence>
<dbReference type="InterPro" id="IPR017850">
    <property type="entry name" value="Alkaline_phosphatase_core_sf"/>
</dbReference>
<dbReference type="InterPro" id="IPR006124">
    <property type="entry name" value="Metalloenzyme"/>
</dbReference>
<comment type="pathway">
    <text evidence="3 9">Carbohydrate degradation; glycolysis; pyruvate from D-glyceraldehyde 3-phosphate: step 3/5.</text>
</comment>
<sequence>MLAILDGWGWREESADNAVRLAHTPHFDRLWESCPRSFLATSGLDVGLLDGQMGNSEVGHLNIGAGRVVLQDLVRITKAIEDGTLAGAVMASGLPAALKASGGTCHLMGLVSPGGVHSHQDHAVALARVLQQSGVPTVIHAFTDGRDTPPEAAAGYLAEIDAALPPGVDIATVTGRYWVMDRDQRWERLQQAYDAIVTGRGQNSATAQEAVDAAYANSVTDEFVPASVIGKFGGIKDGDAVLCFNFRADRVKQLMAALLLPDFDGFTRQAPQLSAAVSMTHYGDEFDPWLKPLLAPQTIANGLGETVALGGSRQLRLAESEKYPHVTYFFNGGREEPFVGEERTIVDSPKVATYDLQPEMSAPMVGDRAVEAIGSKRYDLIIVNFANPDMVGHTGNLEAAIAAVEAVDLQLGRIAEAIHSANGVLMVTADHGNCEQMRDPLTGGPHTAHTTNPVPAILYNTTHRSLRSGRLADVAPTLIQLMDLKKPQEMSGTSLLA</sequence>
<dbReference type="RefSeq" id="WP_035086489.1">
    <property type="nucleotide sequence ID" value="NZ_JQGC01000026.1"/>
</dbReference>
<feature type="binding site" evidence="9 13">
    <location>
        <position position="449"/>
    </location>
    <ligand>
        <name>Mn(2+)</name>
        <dbReference type="ChEBI" id="CHEBI:29035"/>
        <label>1</label>
    </ligand>
</feature>
<feature type="binding site" evidence="9 13">
    <location>
        <position position="393"/>
    </location>
    <ligand>
        <name>Mn(2+)</name>
        <dbReference type="ChEBI" id="CHEBI:29035"/>
        <label>1</label>
    </ligand>
</feature>
<dbReference type="InterPro" id="IPR036646">
    <property type="entry name" value="PGAM_B_sf"/>
</dbReference>
<feature type="binding site" evidence="9 13">
    <location>
        <position position="430"/>
    </location>
    <ligand>
        <name>Mn(2+)</name>
        <dbReference type="ChEBI" id="CHEBI:29035"/>
        <label>2</label>
    </ligand>
</feature>
<comment type="subunit">
    <text evidence="9">Monomer.</text>
</comment>
<feature type="binding site" evidence="9 13">
    <location>
        <position position="389"/>
    </location>
    <ligand>
        <name>Mn(2+)</name>
        <dbReference type="ChEBI" id="CHEBI:29035"/>
        <label>1</label>
    </ligand>
</feature>
<feature type="domain" description="Metalloenzyme" evidence="14">
    <location>
        <begin position="2"/>
        <end position="486"/>
    </location>
</feature>
<evidence type="ECO:0000256" key="8">
    <source>
        <dbReference type="ARBA" id="ARBA00023235"/>
    </source>
</evidence>
<evidence type="ECO:0000259" key="15">
    <source>
        <dbReference type="Pfam" id="PF06415"/>
    </source>
</evidence>
<keyword evidence="6 9" id="KW-0324">Glycolysis</keyword>
<keyword evidence="17" id="KW-1185">Reference proteome</keyword>
<evidence type="ECO:0000256" key="11">
    <source>
        <dbReference type="PIRSR" id="PIRSR001492-1"/>
    </source>
</evidence>
<feature type="binding site" evidence="9 13">
    <location>
        <position position="56"/>
    </location>
    <ligand>
        <name>Mn(2+)</name>
        <dbReference type="ChEBI" id="CHEBI:29035"/>
        <label>2</label>
    </ligand>
</feature>
<proteinExistence type="inferred from homology"/>
<accession>A0A087LXV4</accession>
<dbReference type="PANTHER" id="PTHR31637">
    <property type="entry name" value="2,3-BISPHOSPHOGLYCERATE-INDEPENDENT PHOSPHOGLYCERATE MUTASE"/>
    <property type="match status" value="1"/>
</dbReference>
<evidence type="ECO:0000259" key="14">
    <source>
        <dbReference type="Pfam" id="PF01676"/>
    </source>
</evidence>
<dbReference type="STRING" id="46914.JP75_21125"/>
<evidence type="ECO:0000256" key="6">
    <source>
        <dbReference type="ARBA" id="ARBA00023152"/>
    </source>
</evidence>
<feature type="binding site" evidence="9 13">
    <location>
        <position position="6"/>
    </location>
    <ligand>
        <name>Mn(2+)</name>
        <dbReference type="ChEBI" id="CHEBI:29035"/>
        <label>2</label>
    </ligand>
</feature>
<feature type="binding site" evidence="9 13">
    <location>
        <position position="431"/>
    </location>
    <ligand>
        <name>Mn(2+)</name>
        <dbReference type="ChEBI" id="CHEBI:29035"/>
        <label>2</label>
    </ligand>
</feature>
<feature type="binding site" evidence="9 12">
    <location>
        <position position="117"/>
    </location>
    <ligand>
        <name>substrate</name>
    </ligand>
</feature>
<dbReference type="OrthoDB" id="9800863at2"/>
<dbReference type="Pfam" id="PF06415">
    <property type="entry name" value="iPGM_N"/>
    <property type="match status" value="1"/>
</dbReference>
<dbReference type="SUPFAM" id="SSF53649">
    <property type="entry name" value="Alkaline phosphatase-like"/>
    <property type="match status" value="1"/>
</dbReference>
<evidence type="ECO:0000256" key="3">
    <source>
        <dbReference type="ARBA" id="ARBA00004798"/>
    </source>
</evidence>
<dbReference type="PIRSF" id="PIRSF001492">
    <property type="entry name" value="IPGAM"/>
    <property type="match status" value="1"/>
</dbReference>
<dbReference type="GO" id="GO:0005737">
    <property type="term" value="C:cytoplasm"/>
    <property type="evidence" value="ECO:0007669"/>
    <property type="project" value="InterPro"/>
</dbReference>
<evidence type="ECO:0000256" key="13">
    <source>
        <dbReference type="PIRSR" id="PIRSR001492-3"/>
    </source>
</evidence>